<keyword evidence="3" id="KW-1185">Reference proteome</keyword>
<proteinExistence type="predicted"/>
<organism evidence="2 3">
    <name type="scientific">Halolamina salina</name>
    <dbReference type="NCBI Taxonomy" id="1220023"/>
    <lineage>
        <taxon>Archaea</taxon>
        <taxon>Methanobacteriati</taxon>
        <taxon>Methanobacteriota</taxon>
        <taxon>Stenosarchaea group</taxon>
        <taxon>Halobacteria</taxon>
        <taxon>Halobacteriales</taxon>
        <taxon>Haloferacaceae</taxon>
    </lineage>
</organism>
<evidence type="ECO:0000313" key="2">
    <source>
        <dbReference type="EMBL" id="MFD1526507.1"/>
    </source>
</evidence>
<comment type="caution">
    <text evidence="2">The sequence shown here is derived from an EMBL/GenBank/DDBJ whole genome shotgun (WGS) entry which is preliminary data.</text>
</comment>
<reference evidence="2 3" key="1">
    <citation type="journal article" date="2019" name="Int. J. Syst. Evol. Microbiol.">
        <title>The Global Catalogue of Microorganisms (GCM) 10K type strain sequencing project: providing services to taxonomists for standard genome sequencing and annotation.</title>
        <authorList>
            <consortium name="The Broad Institute Genomics Platform"/>
            <consortium name="The Broad Institute Genome Sequencing Center for Infectious Disease"/>
            <person name="Wu L."/>
            <person name="Ma J."/>
        </authorList>
    </citation>
    <scope>NUCLEOTIDE SEQUENCE [LARGE SCALE GENOMIC DNA]</scope>
    <source>
        <strain evidence="2 3">CGMCC 1.12285</strain>
    </source>
</reference>
<dbReference type="AlphaFoldDB" id="A0ABD6B7X0"/>
<dbReference type="InterPro" id="IPR000873">
    <property type="entry name" value="AMP-dep_synth/lig_dom"/>
</dbReference>
<feature type="non-terminal residue" evidence="2">
    <location>
        <position position="96"/>
    </location>
</feature>
<protein>
    <submittedName>
        <fullName evidence="2">AMP-binding protein</fullName>
    </submittedName>
</protein>
<accession>A0ABD6B7X0</accession>
<dbReference type="EMBL" id="JBHUDH010000102">
    <property type="protein sequence ID" value="MFD1526507.1"/>
    <property type="molecule type" value="Genomic_DNA"/>
</dbReference>
<dbReference type="PANTHER" id="PTHR43767">
    <property type="entry name" value="LONG-CHAIN-FATTY-ACID--COA LIGASE"/>
    <property type="match status" value="1"/>
</dbReference>
<evidence type="ECO:0000313" key="3">
    <source>
        <dbReference type="Proteomes" id="UP001597111"/>
    </source>
</evidence>
<dbReference type="Proteomes" id="UP001597111">
    <property type="component" value="Unassembled WGS sequence"/>
</dbReference>
<dbReference type="Pfam" id="PF00501">
    <property type="entry name" value="AMP-binding"/>
    <property type="match status" value="1"/>
</dbReference>
<feature type="domain" description="AMP-dependent synthetase/ligase" evidence="1">
    <location>
        <begin position="6"/>
        <end position="93"/>
    </location>
</feature>
<sequence length="96" mass="10402">MHDWLAQRARSTPDREALVNASSGNAWTYATLDETVDEMAGRLSALGVAEGDHLAAVMETGVEEVCLIHAAMRLGAVLVPLPPEFTPPELADRFDR</sequence>
<name>A0ABD6B7X0_9EURY</name>
<dbReference type="SUPFAM" id="SSF56801">
    <property type="entry name" value="Acetyl-CoA synthetase-like"/>
    <property type="match status" value="1"/>
</dbReference>
<evidence type="ECO:0000259" key="1">
    <source>
        <dbReference type="Pfam" id="PF00501"/>
    </source>
</evidence>
<dbReference type="RefSeq" id="WP_379818490.1">
    <property type="nucleotide sequence ID" value="NZ_JBHUDH010000102.1"/>
</dbReference>
<dbReference type="InterPro" id="IPR050237">
    <property type="entry name" value="ATP-dep_AMP-bd_enzyme"/>
</dbReference>
<dbReference type="Gene3D" id="3.40.50.980">
    <property type="match status" value="1"/>
</dbReference>
<dbReference type="PANTHER" id="PTHR43767:SF1">
    <property type="entry name" value="NONRIBOSOMAL PEPTIDE SYNTHASE PES1 (EUROFUNG)-RELATED"/>
    <property type="match status" value="1"/>
</dbReference>
<gene>
    <name evidence="2" type="ORF">ACFR9S_09380</name>
</gene>